<dbReference type="InterPro" id="IPR036890">
    <property type="entry name" value="HATPase_C_sf"/>
</dbReference>
<evidence type="ECO:0000256" key="5">
    <source>
        <dbReference type="ARBA" id="ARBA00022741"/>
    </source>
</evidence>
<dbReference type="SUPFAM" id="SSF55874">
    <property type="entry name" value="ATPase domain of HSP90 chaperone/DNA topoisomerase II/histidine kinase"/>
    <property type="match status" value="1"/>
</dbReference>
<organism evidence="16">
    <name type="scientific">uncultured Thiotrichaceae bacterium</name>
    <dbReference type="NCBI Taxonomy" id="298394"/>
    <lineage>
        <taxon>Bacteria</taxon>
        <taxon>Pseudomonadati</taxon>
        <taxon>Pseudomonadota</taxon>
        <taxon>Gammaproteobacteria</taxon>
        <taxon>Thiotrichales</taxon>
        <taxon>Thiotrichaceae</taxon>
        <taxon>environmental samples</taxon>
    </lineage>
</organism>
<evidence type="ECO:0000256" key="12">
    <source>
        <dbReference type="ARBA" id="ARBA00039567"/>
    </source>
</evidence>
<name>A0A6S6U757_9GAMM</name>
<evidence type="ECO:0000256" key="11">
    <source>
        <dbReference type="ARBA" id="ARBA00037696"/>
    </source>
</evidence>
<evidence type="ECO:0000256" key="3">
    <source>
        <dbReference type="ARBA" id="ARBA00022553"/>
    </source>
</evidence>
<dbReference type="InterPro" id="IPR013767">
    <property type="entry name" value="PAS_fold"/>
</dbReference>
<evidence type="ECO:0000256" key="14">
    <source>
        <dbReference type="ARBA" id="ARBA00043094"/>
    </source>
</evidence>
<dbReference type="AlphaFoldDB" id="A0A6S6U757"/>
<evidence type="ECO:0000313" key="16">
    <source>
        <dbReference type="EMBL" id="CAA6826097.1"/>
    </source>
</evidence>
<dbReference type="SUPFAM" id="SSF47384">
    <property type="entry name" value="Homodimeric domain of signal transducing histidine kinase"/>
    <property type="match status" value="1"/>
</dbReference>
<keyword evidence="5" id="KW-0547">Nucleotide-binding</keyword>
<keyword evidence="4 16" id="KW-0808">Transferase</keyword>
<dbReference type="CDD" id="cd00082">
    <property type="entry name" value="HisKA"/>
    <property type="match status" value="1"/>
</dbReference>
<dbReference type="InterPro" id="IPR036097">
    <property type="entry name" value="HisK_dim/P_sf"/>
</dbReference>
<keyword evidence="7" id="KW-0378">Hydrolase</keyword>
<dbReference type="PROSITE" id="PS50109">
    <property type="entry name" value="HIS_KIN"/>
    <property type="match status" value="1"/>
</dbReference>
<dbReference type="InterPro" id="IPR035965">
    <property type="entry name" value="PAS-like_dom_sf"/>
</dbReference>
<dbReference type="PANTHER" id="PTHR43065:SF16">
    <property type="entry name" value="SENSORY HISTIDINE KINASE_PHOSPHATASE NTRB"/>
    <property type="match status" value="1"/>
</dbReference>
<dbReference type="EMBL" id="CACVAY010000129">
    <property type="protein sequence ID" value="CAA6826097.1"/>
    <property type="molecule type" value="Genomic_DNA"/>
</dbReference>
<dbReference type="GO" id="GO:0006355">
    <property type="term" value="P:regulation of DNA-templated transcription"/>
    <property type="evidence" value="ECO:0007669"/>
    <property type="project" value="InterPro"/>
</dbReference>
<dbReference type="InterPro" id="IPR005467">
    <property type="entry name" value="His_kinase_dom"/>
</dbReference>
<evidence type="ECO:0000256" key="9">
    <source>
        <dbReference type="ARBA" id="ARBA00023012"/>
    </source>
</evidence>
<dbReference type="PRINTS" id="PR00344">
    <property type="entry name" value="BCTRLSENSOR"/>
</dbReference>
<reference evidence="16" key="1">
    <citation type="submission" date="2020-01" db="EMBL/GenBank/DDBJ databases">
        <authorList>
            <person name="Meier V. D."/>
            <person name="Meier V D."/>
        </authorList>
    </citation>
    <scope>NUCLEOTIDE SEQUENCE</scope>
    <source>
        <strain evidence="16">HLG_WM_MAG_07</strain>
    </source>
</reference>
<protein>
    <recommendedName>
        <fullName evidence="12">Sensory histidine kinase/phosphatase NtrB</fullName>
        <ecNumber evidence="2">2.7.13.3</ecNumber>
    </recommendedName>
    <alternativeName>
        <fullName evidence="13">Nitrogen regulation protein NR(II)</fullName>
    </alternativeName>
    <alternativeName>
        <fullName evidence="14">Nitrogen regulator II</fullName>
    </alternativeName>
</protein>
<dbReference type="InterPro" id="IPR004358">
    <property type="entry name" value="Sig_transdc_His_kin-like_C"/>
</dbReference>
<dbReference type="InterPro" id="IPR000014">
    <property type="entry name" value="PAS"/>
</dbReference>
<dbReference type="EC" id="2.7.13.3" evidence="2"/>
<dbReference type="InterPro" id="IPR003594">
    <property type="entry name" value="HATPase_dom"/>
</dbReference>
<dbReference type="Pfam" id="PF00989">
    <property type="entry name" value="PAS"/>
    <property type="match status" value="1"/>
</dbReference>
<dbReference type="GO" id="GO:0016787">
    <property type="term" value="F:hydrolase activity"/>
    <property type="evidence" value="ECO:0007669"/>
    <property type="project" value="UniProtKB-KW"/>
</dbReference>
<evidence type="ECO:0000259" key="15">
    <source>
        <dbReference type="PROSITE" id="PS50109"/>
    </source>
</evidence>
<dbReference type="Gene3D" id="3.30.565.10">
    <property type="entry name" value="Histidine kinase-like ATPase, C-terminal domain"/>
    <property type="match status" value="1"/>
</dbReference>
<evidence type="ECO:0000256" key="13">
    <source>
        <dbReference type="ARBA" id="ARBA00042313"/>
    </source>
</evidence>
<keyword evidence="10" id="KW-0535">Nitrogen fixation</keyword>
<keyword evidence="6" id="KW-0418">Kinase</keyword>
<comment type="catalytic activity">
    <reaction evidence="1">
        <text>ATP + protein L-histidine = ADP + protein N-phospho-L-histidine.</text>
        <dbReference type="EC" id="2.7.13.3"/>
    </reaction>
</comment>
<proteinExistence type="predicted"/>
<evidence type="ECO:0000256" key="10">
    <source>
        <dbReference type="ARBA" id="ARBA00023231"/>
    </source>
</evidence>
<evidence type="ECO:0000256" key="7">
    <source>
        <dbReference type="ARBA" id="ARBA00022801"/>
    </source>
</evidence>
<comment type="function">
    <text evidence="11">Member of the two-component regulatory system NtrB/NtrC, which controls expression of the nitrogen-regulated (ntr) genes in response to nitrogen limitation. Under conditions of nitrogen limitation, NtrB autophosphorylates and transfers the phosphoryl group to NtrC. In the presence of nitrogen, acts as a phosphatase that dephosphorylates and inactivates NtrC.</text>
</comment>
<dbReference type="SUPFAM" id="SSF55785">
    <property type="entry name" value="PYP-like sensor domain (PAS domain)"/>
    <property type="match status" value="1"/>
</dbReference>
<dbReference type="Pfam" id="PF00512">
    <property type="entry name" value="HisKA"/>
    <property type="match status" value="1"/>
</dbReference>
<gene>
    <name evidence="16" type="ORF">HELGO_WM8092</name>
</gene>
<evidence type="ECO:0000256" key="2">
    <source>
        <dbReference type="ARBA" id="ARBA00012438"/>
    </source>
</evidence>
<dbReference type="SMART" id="SM00388">
    <property type="entry name" value="HisKA"/>
    <property type="match status" value="1"/>
</dbReference>
<dbReference type="Gene3D" id="1.10.287.130">
    <property type="match status" value="1"/>
</dbReference>
<dbReference type="Pfam" id="PF02518">
    <property type="entry name" value="HATPase_c"/>
    <property type="match status" value="1"/>
</dbReference>
<evidence type="ECO:0000256" key="1">
    <source>
        <dbReference type="ARBA" id="ARBA00000085"/>
    </source>
</evidence>
<dbReference type="PANTHER" id="PTHR43065">
    <property type="entry name" value="SENSOR HISTIDINE KINASE"/>
    <property type="match status" value="1"/>
</dbReference>
<dbReference type="GO" id="GO:0005524">
    <property type="term" value="F:ATP binding"/>
    <property type="evidence" value="ECO:0007669"/>
    <property type="project" value="UniProtKB-KW"/>
</dbReference>
<sequence length="354" mass="39083">MPNKTPNTPDILDSLLCGIIITDKALCIRYLNNSAEETLGKSFSQVNGEEITRFISYLGLKKRLNKILHGEQSYTNRATSFHIKDQGDVHLDFSISPKTDGDDITGIILEMKQIDRQLRIARDNDLMEVLDTNQTILRGMAHEIKNPLGGISGAAQLMAMDAQDDTAKECTQIILSETARLTSLVDELLGPANIPKKKLINVHEVLEHCRHVFSLKIGSNIRLSFDYDPSIPDIVADRDKMVQVILNILQNALNAIGDHEGNILIRSRILWKHTIHQTLHPYVASISITDDGPGIPDDIRGKIFYPMITGRAEGTGLGLSIAQTLITQHGGIIEVDSIPGKTTFSIILPLGKSE</sequence>
<keyword evidence="3" id="KW-0597">Phosphoprotein</keyword>
<keyword evidence="9" id="KW-0902">Two-component regulatory system</keyword>
<keyword evidence="8" id="KW-0067">ATP-binding</keyword>
<evidence type="ECO:0000256" key="4">
    <source>
        <dbReference type="ARBA" id="ARBA00022679"/>
    </source>
</evidence>
<accession>A0A6S6U757</accession>
<evidence type="ECO:0000256" key="8">
    <source>
        <dbReference type="ARBA" id="ARBA00022840"/>
    </source>
</evidence>
<feature type="domain" description="Histidine kinase" evidence="15">
    <location>
        <begin position="139"/>
        <end position="352"/>
    </location>
</feature>
<dbReference type="CDD" id="cd00130">
    <property type="entry name" value="PAS"/>
    <property type="match status" value="1"/>
</dbReference>
<dbReference type="InterPro" id="IPR003661">
    <property type="entry name" value="HisK_dim/P_dom"/>
</dbReference>
<dbReference type="NCBIfam" id="NF008293">
    <property type="entry name" value="PRK11073.1"/>
    <property type="match status" value="1"/>
</dbReference>
<evidence type="ECO:0000256" key="6">
    <source>
        <dbReference type="ARBA" id="ARBA00022777"/>
    </source>
</evidence>
<dbReference type="Gene3D" id="3.30.450.20">
    <property type="entry name" value="PAS domain"/>
    <property type="match status" value="1"/>
</dbReference>
<dbReference type="SMART" id="SM00387">
    <property type="entry name" value="HATPase_c"/>
    <property type="match status" value="1"/>
</dbReference>
<dbReference type="GO" id="GO:0000155">
    <property type="term" value="F:phosphorelay sensor kinase activity"/>
    <property type="evidence" value="ECO:0007669"/>
    <property type="project" value="InterPro"/>
</dbReference>